<evidence type="ECO:0000256" key="1">
    <source>
        <dbReference type="ARBA" id="ARBA00022450"/>
    </source>
</evidence>
<dbReference type="PANTHER" id="PTHR44845">
    <property type="entry name" value="CARRIER DOMAIN-CONTAINING PROTEIN"/>
    <property type="match status" value="1"/>
</dbReference>
<dbReference type="InterPro" id="IPR036291">
    <property type="entry name" value="NAD(P)-bd_dom_sf"/>
</dbReference>
<dbReference type="NCBIfam" id="TIGR01746">
    <property type="entry name" value="Thioester-redct"/>
    <property type="match status" value="1"/>
</dbReference>
<comment type="caution">
    <text evidence="4">The sequence shown here is derived from an EMBL/GenBank/DDBJ whole genome shotgun (WGS) entry which is preliminary data.</text>
</comment>
<accession>A0A8J2Z5E6</accession>
<name>A0A8J2Z5E6_9GAMM</name>
<dbReference type="AlphaFoldDB" id="A0A8J2Z5E6"/>
<keyword evidence="2" id="KW-0597">Phosphoprotein</keyword>
<dbReference type="RefSeq" id="WP_117003000.1">
    <property type="nucleotide sequence ID" value="NZ_BMJS01000019.1"/>
</dbReference>
<keyword evidence="1" id="KW-0596">Phosphopantetheine</keyword>
<evidence type="ECO:0000259" key="3">
    <source>
        <dbReference type="Pfam" id="PF07993"/>
    </source>
</evidence>
<dbReference type="InterPro" id="IPR013120">
    <property type="entry name" value="FAR_NAD-bd"/>
</dbReference>
<feature type="domain" description="Thioester reductase (TE)" evidence="3">
    <location>
        <begin position="41"/>
        <end position="278"/>
    </location>
</feature>
<evidence type="ECO:0000313" key="4">
    <source>
        <dbReference type="EMBL" id="GGG00501.1"/>
    </source>
</evidence>
<dbReference type="Proteomes" id="UP000636949">
    <property type="component" value="Unassembled WGS sequence"/>
</dbReference>
<dbReference type="Gene3D" id="3.40.50.720">
    <property type="entry name" value="NAD(P)-binding Rossmann-like Domain"/>
    <property type="match status" value="1"/>
</dbReference>
<dbReference type="InterPro" id="IPR010080">
    <property type="entry name" value="Thioester_reductase-like_dom"/>
</dbReference>
<organism evidence="4 5">
    <name type="scientific">Cysteiniphilum litorale</name>
    <dbReference type="NCBI Taxonomy" id="2056700"/>
    <lineage>
        <taxon>Bacteria</taxon>
        <taxon>Pseudomonadati</taxon>
        <taxon>Pseudomonadota</taxon>
        <taxon>Gammaproteobacteria</taxon>
        <taxon>Thiotrichales</taxon>
        <taxon>Fastidiosibacteraceae</taxon>
        <taxon>Cysteiniphilum</taxon>
    </lineage>
</organism>
<dbReference type="SUPFAM" id="SSF51735">
    <property type="entry name" value="NAD(P)-binding Rossmann-fold domains"/>
    <property type="match status" value="1"/>
</dbReference>
<dbReference type="PANTHER" id="PTHR44845:SF6">
    <property type="entry name" value="BETA-ALANINE-ACTIVATING ENZYME"/>
    <property type="match status" value="1"/>
</dbReference>
<dbReference type="Pfam" id="PF07993">
    <property type="entry name" value="NAD_binding_4"/>
    <property type="match status" value="1"/>
</dbReference>
<gene>
    <name evidence="4" type="ORF">GCM10010995_17260</name>
</gene>
<reference evidence="4" key="1">
    <citation type="journal article" date="2014" name="Int. J. Syst. Evol. Microbiol.">
        <title>Complete genome sequence of Corynebacterium casei LMG S-19264T (=DSM 44701T), isolated from a smear-ripened cheese.</title>
        <authorList>
            <consortium name="US DOE Joint Genome Institute (JGI-PGF)"/>
            <person name="Walter F."/>
            <person name="Albersmeier A."/>
            <person name="Kalinowski J."/>
            <person name="Ruckert C."/>
        </authorList>
    </citation>
    <scope>NUCLEOTIDE SEQUENCE</scope>
    <source>
        <strain evidence="4">CGMCC 1.15758</strain>
    </source>
</reference>
<evidence type="ECO:0000313" key="5">
    <source>
        <dbReference type="Proteomes" id="UP000636949"/>
    </source>
</evidence>
<evidence type="ECO:0000256" key="2">
    <source>
        <dbReference type="ARBA" id="ARBA00022553"/>
    </source>
</evidence>
<dbReference type="OrthoDB" id="9757559at2"/>
<dbReference type="EMBL" id="BMJS01000019">
    <property type="protein sequence ID" value="GGG00501.1"/>
    <property type="molecule type" value="Genomic_DNA"/>
</dbReference>
<sequence length="396" mass="44611">MSTEIRLNSNLLMALSDIERYIPPMSISTQMLPKEYAQVLVTGANGYLGVHLIDELMRHTKAVIHCAIRGDSYLDAKAKLDANLKRYGFDAHIDHPLLKIVIVNLAETKIGLSDNDWASLSTNLDAIYHNGAYVHHLQSYERMAPTNVGSTAEIIKLACHTKPKRIHFISTKYAAINCVSSIAREGMPPIAPIHPDISFGYTVTKWAAEWLLWKAQEHGIAVDIYRLGQITGQSTTAKSNYEKNNLTRFILGCIEMGVAPDLHSQHEMIPVDQVAQSIIALSQLPYTQANGWNIVNNVQITYADIFKVINDLGHSVEVIALDQWRSKLREIANSNPLFPLIDYYDNEETIPFITTENSKTMSALKRLGVNITEDYHALFARYLDYWQSLEFSSLKH</sequence>
<protein>
    <recommendedName>
        <fullName evidence="3">Thioester reductase (TE) domain-containing protein</fullName>
    </recommendedName>
</protein>
<proteinExistence type="predicted"/>
<keyword evidence="5" id="KW-1185">Reference proteome</keyword>
<dbReference type="CDD" id="cd05235">
    <property type="entry name" value="SDR_e1"/>
    <property type="match status" value="1"/>
</dbReference>
<reference evidence="4" key="2">
    <citation type="submission" date="2020-09" db="EMBL/GenBank/DDBJ databases">
        <authorList>
            <person name="Sun Q."/>
            <person name="Zhou Y."/>
        </authorList>
    </citation>
    <scope>NUCLEOTIDE SEQUENCE</scope>
    <source>
        <strain evidence="4">CGMCC 1.15758</strain>
    </source>
</reference>